<keyword evidence="5" id="KW-1185">Reference proteome</keyword>
<keyword evidence="2" id="KW-0812">Transmembrane</keyword>
<organism evidence="4 5">
    <name type="scientific">Solitalea agri</name>
    <dbReference type="NCBI Taxonomy" id="2953739"/>
    <lineage>
        <taxon>Bacteria</taxon>
        <taxon>Pseudomonadati</taxon>
        <taxon>Bacteroidota</taxon>
        <taxon>Sphingobacteriia</taxon>
        <taxon>Sphingobacteriales</taxon>
        <taxon>Sphingobacteriaceae</taxon>
        <taxon>Solitalea</taxon>
    </lineage>
</organism>
<dbReference type="Gene3D" id="3.30.9.10">
    <property type="entry name" value="D-Amino Acid Oxidase, subunit A, domain 2"/>
    <property type="match status" value="1"/>
</dbReference>
<keyword evidence="2" id="KW-1133">Transmembrane helix</keyword>
<dbReference type="Proteomes" id="UP001155182">
    <property type="component" value="Unassembled WGS sequence"/>
</dbReference>
<feature type="transmembrane region" description="Helical" evidence="2">
    <location>
        <begin position="7"/>
        <end position="23"/>
    </location>
</feature>
<evidence type="ECO:0000256" key="1">
    <source>
        <dbReference type="ARBA" id="ARBA00023002"/>
    </source>
</evidence>
<dbReference type="RefSeq" id="WP_252586192.1">
    <property type="nucleotide sequence ID" value="NZ_JAMWYS010000013.1"/>
</dbReference>
<evidence type="ECO:0000313" key="4">
    <source>
        <dbReference type="EMBL" id="MCO4291958.1"/>
    </source>
</evidence>
<dbReference type="EMBL" id="JAMWYS010000013">
    <property type="protein sequence ID" value="MCO4291958.1"/>
    <property type="molecule type" value="Genomic_DNA"/>
</dbReference>
<dbReference type="PANTHER" id="PTHR13847">
    <property type="entry name" value="SARCOSINE DEHYDROGENASE-RELATED"/>
    <property type="match status" value="1"/>
</dbReference>
<feature type="domain" description="FAD dependent oxidoreductase" evidence="3">
    <location>
        <begin position="7"/>
        <end position="396"/>
    </location>
</feature>
<dbReference type="Gene3D" id="3.50.50.60">
    <property type="entry name" value="FAD/NAD(P)-binding domain"/>
    <property type="match status" value="2"/>
</dbReference>
<evidence type="ECO:0000256" key="2">
    <source>
        <dbReference type="SAM" id="Phobius"/>
    </source>
</evidence>
<dbReference type="InterPro" id="IPR006076">
    <property type="entry name" value="FAD-dep_OxRdtase"/>
</dbReference>
<dbReference type="PANTHER" id="PTHR13847:SF289">
    <property type="entry name" value="GLYCINE OXIDASE"/>
    <property type="match status" value="1"/>
</dbReference>
<gene>
    <name evidence="4" type="ORF">NF867_03670</name>
</gene>
<keyword evidence="1" id="KW-0560">Oxidoreductase</keyword>
<dbReference type="InterPro" id="IPR036188">
    <property type="entry name" value="FAD/NAD-bd_sf"/>
</dbReference>
<keyword evidence="2" id="KW-0472">Membrane</keyword>
<proteinExistence type="predicted"/>
<dbReference type="GO" id="GO:0005737">
    <property type="term" value="C:cytoplasm"/>
    <property type="evidence" value="ECO:0007669"/>
    <property type="project" value="TreeGrafter"/>
</dbReference>
<sequence length="418" mass="46087">MSTQKEIIIVGGGVIGLCSAYYLNKEGHQVTIIDKSDMQNSCSIGNAGMIVPSHFIPLAAPGMIAQGIQWMFNSESPFYVKPRFDFDFLSWGLKFYKAANASKVERAMPALRDISLLSRRLFEELSTEPELKFAFEGKGLMMLCKSDQALEEEAHVAQLSNELGIEAQLLSREEVWKKEPELKPEVAGGVFFPGDAHCYPNAFVKHLQQVLQKRGVKIVQNTKVNGFTIKNAKVDAIITDKEHFRADEIIVAGGSWSPEIVKTLKLNIPVQAGKGYSITLDQPVINLNYPSILCEARVAMTPMAGKLRVGGTMEIAGINTEINMKRVGGIIKSVPDYFPSMMLQMPEPEQVWSGLRPCSPDGLPYIGRSEKYKNLIIATGHAMMGLSLAPATGLLINSLVNKQSTCVNIDLFSPDRYN</sequence>
<dbReference type="Pfam" id="PF01266">
    <property type="entry name" value="DAO"/>
    <property type="match status" value="1"/>
</dbReference>
<dbReference type="GO" id="GO:0016491">
    <property type="term" value="F:oxidoreductase activity"/>
    <property type="evidence" value="ECO:0007669"/>
    <property type="project" value="UniProtKB-KW"/>
</dbReference>
<reference evidence="4" key="1">
    <citation type="submission" date="2022-06" db="EMBL/GenBank/DDBJ databases">
        <title>Solitalea sp. MAHUQ-68 isolated from rhizospheric soil.</title>
        <authorList>
            <person name="Huq M.A."/>
        </authorList>
    </citation>
    <scope>NUCLEOTIDE SEQUENCE</scope>
    <source>
        <strain evidence="4">MAHUQ-68</strain>
    </source>
</reference>
<dbReference type="AlphaFoldDB" id="A0A9X2F764"/>
<name>A0A9X2F764_9SPHI</name>
<comment type="caution">
    <text evidence="4">The sequence shown here is derived from an EMBL/GenBank/DDBJ whole genome shotgun (WGS) entry which is preliminary data.</text>
</comment>
<accession>A0A9X2F764</accession>
<evidence type="ECO:0000259" key="3">
    <source>
        <dbReference type="Pfam" id="PF01266"/>
    </source>
</evidence>
<evidence type="ECO:0000313" key="5">
    <source>
        <dbReference type="Proteomes" id="UP001155182"/>
    </source>
</evidence>
<dbReference type="SUPFAM" id="SSF51905">
    <property type="entry name" value="FAD/NAD(P)-binding domain"/>
    <property type="match status" value="1"/>
</dbReference>
<protein>
    <submittedName>
        <fullName evidence="4">FAD-dependent oxidoreductase</fullName>
    </submittedName>
</protein>
<dbReference type="SUPFAM" id="SSF54373">
    <property type="entry name" value="FAD-linked reductases, C-terminal domain"/>
    <property type="match status" value="1"/>
</dbReference>